<dbReference type="PANTHER" id="PTHR30621:SF0">
    <property type="entry name" value="BIFUNCTIONAL GLUTAMINE SYNTHETASE ADENYLYLTRANSFERASE_ADENYLYL-REMOVING ENZYME"/>
    <property type="match status" value="1"/>
</dbReference>
<gene>
    <name evidence="9" type="ORF">APY09_08290</name>
</gene>
<organism evidence="9 10">
    <name type="scientific">Schaalia odontolytica</name>
    <dbReference type="NCBI Taxonomy" id="1660"/>
    <lineage>
        <taxon>Bacteria</taxon>
        <taxon>Bacillati</taxon>
        <taxon>Actinomycetota</taxon>
        <taxon>Actinomycetes</taxon>
        <taxon>Actinomycetales</taxon>
        <taxon>Actinomycetaceae</taxon>
        <taxon>Schaalia</taxon>
    </lineage>
</organism>
<accession>A0A0V8RQU9</accession>
<evidence type="ECO:0000256" key="5">
    <source>
        <dbReference type="ARBA" id="ARBA00022842"/>
    </source>
</evidence>
<proteinExistence type="predicted"/>
<evidence type="ECO:0000256" key="4">
    <source>
        <dbReference type="ARBA" id="ARBA00022840"/>
    </source>
</evidence>
<protein>
    <submittedName>
        <fullName evidence="9">Glutamate-ammonia-ligase adenylyltransferase</fullName>
    </submittedName>
</protein>
<dbReference type="CDD" id="cd05401">
    <property type="entry name" value="NT_GlnE_GlnD_like"/>
    <property type="match status" value="1"/>
</dbReference>
<dbReference type="Pfam" id="PF08335">
    <property type="entry name" value="GlnD_UR_UTase"/>
    <property type="match status" value="2"/>
</dbReference>
<name>A0A0V8RQU9_9ACTO</name>
<feature type="domain" description="Glutamate-ammonia ligase adenylyltransferase repeated" evidence="7">
    <location>
        <begin position="71"/>
        <end position="308"/>
    </location>
</feature>
<feature type="domain" description="Glutamate-ammonia ligase adenylyltransferase repeated" evidence="7">
    <location>
        <begin position="576"/>
        <end position="800"/>
    </location>
</feature>
<dbReference type="EMBL" id="LLVT01000003">
    <property type="protein sequence ID" value="KSW10495.1"/>
    <property type="molecule type" value="Genomic_DNA"/>
</dbReference>
<evidence type="ECO:0000313" key="10">
    <source>
        <dbReference type="Proteomes" id="UP000054686"/>
    </source>
</evidence>
<dbReference type="NCBIfam" id="NF010707">
    <property type="entry name" value="PRK14109.1"/>
    <property type="match status" value="1"/>
</dbReference>
<evidence type="ECO:0000259" key="7">
    <source>
        <dbReference type="Pfam" id="PF03710"/>
    </source>
</evidence>
<dbReference type="PANTHER" id="PTHR30621">
    <property type="entry name" value="GLUTAMINE SYNTHETASE ADENYLYLTRANSFERASE"/>
    <property type="match status" value="1"/>
</dbReference>
<evidence type="ECO:0000256" key="2">
    <source>
        <dbReference type="ARBA" id="ARBA00022695"/>
    </source>
</evidence>
<keyword evidence="1 9" id="KW-0808">Transferase</keyword>
<dbReference type="SUPFAM" id="SSF81301">
    <property type="entry name" value="Nucleotidyltransferase"/>
    <property type="match status" value="2"/>
</dbReference>
<sequence length="978" mass="106883">MTPDELRFAGFLDPRRALDFFEELPGGAEVWAADLGASADPDQALLAAIRLHEADSGLVRGLVDDSRARARLCAVLGGSQWLGDYIIAQPGRARSTWEDPGEAARVMLASVAATRGERGAFVASEDARVDDLRGAYRQVLLYLAADDLTSDDPEGFMPEVGRRIADLVDATLEAGLALARRDIDPQGRIPFAIIVMGKTGARELNYISDVDVVYVAEAGADGDERVALEVATRLAAATASACSGPGTEAPLWTVDANLRPEGRNGALVRTVESYRQYWDKWAQTWEFQALLKARACAGDETVGRAFEEAAQPYVWSAATREGFVEAARAMRRRVEDNISRSHASRELKLGRGGLRDVEFTVQLLQLVHGRTDAFLRVRSTLEAIEALREGGYIARSDAQQLASCYRFLRAVEHRTQLPRMRRTHLIPDKDRELRVLGRAMGTARFADAESISAAIDEVRTRVRALHEDVFYRPIIAATASLSEDEVSLHADGARDRLAAIGYRDPAGALTHIGALTQGTSRRAAIQRHLLPVFISWLAGGADPDMGLLNFRILSEDIGDSHWYLALLRDSGVAAHRLTTMLPNSRWIAEALAKRPEAVAWLDDDGELAPREPHRLAREVAALIDRHDDATEAAARVRAVRTRELTRCAMSDLLDGVDPRGNAIADATDAAILGALAIAQREEAERWGEQRAAVVFVAMGRYGGRECSYASDADVIALHEAVGCTTEAEAAASATTIVNRVKNLLGSATNQLGIVVDLDLRPEGKNGPMSRTIESHREYAQRWASTWERQAAVRARPIGEGSLADAARELFDELAYGGVSESDVRDIRLLKARMENERLPRGIEPSRHVKLGPGGLTDVEWTIQLIQMRAGMNNPALRTPSTTQAILSAREHELISAQDAQTLLDAWDMATRIRAANTLASGRMSGVKLDVLPRDSAELRALAAILGYGSGGLNALEDDWLRAGRKARAVMERLFWEQQ</sequence>
<keyword evidence="9" id="KW-0436">Ligase</keyword>
<feature type="domain" description="PII-uridylyltransferase/Glutamine-synthetase adenylyltransferase" evidence="8">
    <location>
        <begin position="328"/>
        <end position="470"/>
    </location>
</feature>
<dbReference type="GO" id="GO:0000820">
    <property type="term" value="P:regulation of glutamine family amino acid metabolic process"/>
    <property type="evidence" value="ECO:0007669"/>
    <property type="project" value="TreeGrafter"/>
</dbReference>
<dbReference type="Pfam" id="PF03710">
    <property type="entry name" value="GlnE"/>
    <property type="match status" value="2"/>
</dbReference>
<dbReference type="RefSeq" id="WP_060567367.1">
    <property type="nucleotide sequence ID" value="NZ_CP040006.1"/>
</dbReference>
<evidence type="ECO:0000313" key="9">
    <source>
        <dbReference type="EMBL" id="KSW10495.1"/>
    </source>
</evidence>
<evidence type="ECO:0000259" key="8">
    <source>
        <dbReference type="Pfam" id="PF08335"/>
    </source>
</evidence>
<evidence type="ECO:0000256" key="6">
    <source>
        <dbReference type="ARBA" id="ARBA00023268"/>
    </source>
</evidence>
<dbReference type="SUPFAM" id="SSF81593">
    <property type="entry name" value="Nucleotidyltransferase substrate binding subunit/domain"/>
    <property type="match status" value="2"/>
</dbReference>
<feature type="domain" description="PII-uridylyltransferase/Glutamine-synthetase adenylyltransferase" evidence="8">
    <location>
        <begin position="845"/>
        <end position="973"/>
    </location>
</feature>
<dbReference type="GO" id="GO:0008882">
    <property type="term" value="F:[glutamate-ammonia-ligase] adenylyltransferase activity"/>
    <property type="evidence" value="ECO:0007669"/>
    <property type="project" value="InterPro"/>
</dbReference>
<keyword evidence="4" id="KW-0067">ATP-binding</keyword>
<dbReference type="InterPro" id="IPR043519">
    <property type="entry name" value="NT_sf"/>
</dbReference>
<dbReference type="Gene3D" id="3.30.460.10">
    <property type="entry name" value="Beta Polymerase, domain 2"/>
    <property type="match status" value="2"/>
</dbReference>
<dbReference type="AlphaFoldDB" id="A0A0V8RQU9"/>
<dbReference type="GO" id="GO:0005829">
    <property type="term" value="C:cytosol"/>
    <property type="evidence" value="ECO:0007669"/>
    <property type="project" value="TreeGrafter"/>
</dbReference>
<dbReference type="Gene3D" id="1.20.120.330">
    <property type="entry name" value="Nucleotidyltransferases domain 2"/>
    <property type="match status" value="2"/>
</dbReference>
<dbReference type="Proteomes" id="UP000054686">
    <property type="component" value="Unassembled WGS sequence"/>
</dbReference>
<evidence type="ECO:0000256" key="3">
    <source>
        <dbReference type="ARBA" id="ARBA00022741"/>
    </source>
</evidence>
<keyword evidence="5" id="KW-0460">Magnesium</keyword>
<dbReference type="OrthoDB" id="9759366at2"/>
<evidence type="ECO:0000256" key="1">
    <source>
        <dbReference type="ARBA" id="ARBA00022679"/>
    </source>
</evidence>
<dbReference type="InterPro" id="IPR005190">
    <property type="entry name" value="GlnE_rpt_dom"/>
</dbReference>
<keyword evidence="3" id="KW-0547">Nucleotide-binding</keyword>
<keyword evidence="6" id="KW-0511">Multifunctional enzyme</keyword>
<keyword evidence="2 9" id="KW-0548">Nucleotidyltransferase</keyword>
<dbReference type="InterPro" id="IPR023057">
    <property type="entry name" value="GlnE"/>
</dbReference>
<comment type="caution">
    <text evidence="9">The sequence shown here is derived from an EMBL/GenBank/DDBJ whole genome shotgun (WGS) entry which is preliminary data.</text>
</comment>
<reference evidence="9 10" key="1">
    <citation type="submission" date="2015-10" db="EMBL/GenBank/DDBJ databases">
        <title>Draft Genome of Actinomyces odontolyticus subsp. actinosynbacter strain XH001.</title>
        <authorList>
            <person name="Mclean J.S."/>
            <person name="He X."/>
        </authorList>
    </citation>
    <scope>NUCLEOTIDE SEQUENCE [LARGE SCALE GENOMIC DNA]</scope>
    <source>
        <strain evidence="9 10">XH001</strain>
    </source>
</reference>
<dbReference type="GO" id="GO:0016874">
    <property type="term" value="F:ligase activity"/>
    <property type="evidence" value="ECO:0007669"/>
    <property type="project" value="UniProtKB-KW"/>
</dbReference>
<dbReference type="InterPro" id="IPR013546">
    <property type="entry name" value="PII_UdlTrfase/GS_AdlTrfase"/>
</dbReference>
<dbReference type="GO" id="GO:0005524">
    <property type="term" value="F:ATP binding"/>
    <property type="evidence" value="ECO:0007669"/>
    <property type="project" value="UniProtKB-KW"/>
</dbReference>